<evidence type="ECO:0000313" key="2">
    <source>
        <dbReference type="EMBL" id="KAF1950369.1"/>
    </source>
</evidence>
<name>A0A6A5TF41_9PLEO</name>
<accession>A0A6A5TF41</accession>
<proteinExistence type="predicted"/>
<dbReference type="EMBL" id="ML977026">
    <property type="protein sequence ID" value="KAF1950369.1"/>
    <property type="molecule type" value="Genomic_DNA"/>
</dbReference>
<feature type="compositionally biased region" description="Low complexity" evidence="1">
    <location>
        <begin position="7"/>
        <end position="16"/>
    </location>
</feature>
<keyword evidence="3" id="KW-1185">Reference proteome</keyword>
<dbReference type="OrthoDB" id="3796090at2759"/>
<feature type="region of interest" description="Disordered" evidence="1">
    <location>
        <begin position="1"/>
        <end position="145"/>
    </location>
</feature>
<dbReference type="AlphaFoldDB" id="A0A6A5TF41"/>
<feature type="compositionally biased region" description="Basic residues" evidence="1">
    <location>
        <begin position="17"/>
        <end position="30"/>
    </location>
</feature>
<evidence type="ECO:0000256" key="1">
    <source>
        <dbReference type="SAM" id="MobiDB-lite"/>
    </source>
</evidence>
<sequence>MKPDPDPMAAATAQAPAKRKRRDRQHKIRIKKEEDGSPLPPPSRHMDEERQARLKRKSREKRKRRRDRKKQAREDSGIAATSRADKPSTEKQDPRNGGAPFPSTDIIEETQDAQKASSLSPRLPNPNPPHSPTNRPTTPQPISKLHTDNLTITPLRRKSPQLEAITTSSSPTHLKAATSLLSLLGTRVSRLQSQLFAFETQLQNVRNALMPTTGNAPAEDLREELTRRREGLEEILLLVTAHLNEVLVMQYALRDVVDEEGREGVVRGVAEVWKDFGVVRRVFEERLAEGMAKVSKDAVKRGFVRHMAVEYFAEIKAKASQEGAEPMVENRATTGVPAAWSDHAGMYYNFTNMKLIEE</sequence>
<dbReference type="Proteomes" id="UP000800035">
    <property type="component" value="Unassembled WGS sequence"/>
</dbReference>
<feature type="compositionally biased region" description="Basic residues" evidence="1">
    <location>
        <begin position="53"/>
        <end position="71"/>
    </location>
</feature>
<feature type="compositionally biased region" description="Basic and acidic residues" evidence="1">
    <location>
        <begin position="83"/>
        <end position="94"/>
    </location>
</feature>
<protein>
    <submittedName>
        <fullName evidence="2">Uncharacterized protein</fullName>
    </submittedName>
</protein>
<evidence type="ECO:0000313" key="3">
    <source>
        <dbReference type="Proteomes" id="UP000800035"/>
    </source>
</evidence>
<reference evidence="2" key="1">
    <citation type="journal article" date="2020" name="Stud. Mycol.">
        <title>101 Dothideomycetes genomes: a test case for predicting lifestyles and emergence of pathogens.</title>
        <authorList>
            <person name="Haridas S."/>
            <person name="Albert R."/>
            <person name="Binder M."/>
            <person name="Bloem J."/>
            <person name="Labutti K."/>
            <person name="Salamov A."/>
            <person name="Andreopoulos B."/>
            <person name="Baker S."/>
            <person name="Barry K."/>
            <person name="Bills G."/>
            <person name="Bluhm B."/>
            <person name="Cannon C."/>
            <person name="Castanera R."/>
            <person name="Culley D."/>
            <person name="Daum C."/>
            <person name="Ezra D."/>
            <person name="Gonzalez J."/>
            <person name="Henrissat B."/>
            <person name="Kuo A."/>
            <person name="Liang C."/>
            <person name="Lipzen A."/>
            <person name="Lutzoni F."/>
            <person name="Magnuson J."/>
            <person name="Mondo S."/>
            <person name="Nolan M."/>
            <person name="Ohm R."/>
            <person name="Pangilinan J."/>
            <person name="Park H.-J."/>
            <person name="Ramirez L."/>
            <person name="Alfaro M."/>
            <person name="Sun H."/>
            <person name="Tritt A."/>
            <person name="Yoshinaga Y."/>
            <person name="Zwiers L.-H."/>
            <person name="Turgeon B."/>
            <person name="Goodwin S."/>
            <person name="Spatafora J."/>
            <person name="Crous P."/>
            <person name="Grigoriev I."/>
        </authorList>
    </citation>
    <scope>NUCLEOTIDE SEQUENCE</scope>
    <source>
        <strain evidence="2">CBS 675.92</strain>
    </source>
</reference>
<organism evidence="2 3">
    <name type="scientific">Byssothecium circinans</name>
    <dbReference type="NCBI Taxonomy" id="147558"/>
    <lineage>
        <taxon>Eukaryota</taxon>
        <taxon>Fungi</taxon>
        <taxon>Dikarya</taxon>
        <taxon>Ascomycota</taxon>
        <taxon>Pezizomycotina</taxon>
        <taxon>Dothideomycetes</taxon>
        <taxon>Pleosporomycetidae</taxon>
        <taxon>Pleosporales</taxon>
        <taxon>Massarineae</taxon>
        <taxon>Massarinaceae</taxon>
        <taxon>Byssothecium</taxon>
    </lineage>
</organism>
<gene>
    <name evidence="2" type="ORF">CC80DRAFT_578285</name>
</gene>